<evidence type="ECO:0000256" key="3">
    <source>
        <dbReference type="ARBA" id="ARBA00022771"/>
    </source>
</evidence>
<organism evidence="8 9">
    <name type="scientific">Aphis glycines</name>
    <name type="common">Soybean aphid</name>
    <dbReference type="NCBI Taxonomy" id="307491"/>
    <lineage>
        <taxon>Eukaryota</taxon>
        <taxon>Metazoa</taxon>
        <taxon>Ecdysozoa</taxon>
        <taxon>Arthropoda</taxon>
        <taxon>Hexapoda</taxon>
        <taxon>Insecta</taxon>
        <taxon>Pterygota</taxon>
        <taxon>Neoptera</taxon>
        <taxon>Paraneoptera</taxon>
        <taxon>Hemiptera</taxon>
        <taxon>Sternorrhyncha</taxon>
        <taxon>Aphidomorpha</taxon>
        <taxon>Aphidoidea</taxon>
        <taxon>Aphididae</taxon>
        <taxon>Aphidini</taxon>
        <taxon>Aphis</taxon>
        <taxon>Aphis</taxon>
    </lineage>
</organism>
<feature type="region of interest" description="Disordered" evidence="6">
    <location>
        <begin position="362"/>
        <end position="533"/>
    </location>
</feature>
<sequence length="886" mass="102436">MILLLLLLLNNNDDDIHTMMVLDQQIVLSNGNGCENEVDEDLEDGEIFDEEDDNEMAESTEQNTEPKASKGNCLGEGTKEKNFEPSWDMEQRPQQSSHQQNMIHAPLHKNFSGFNNNRSRDRFPRNKGVIMKRDVSYQNMDDDRPRRKRRRFDQNDEKEQPVLRNNQNGLFNRRKNNDTPMEPIEAGNDEEMSYVRGTNSPDVSNFESFPQEFENEEEFRPLNNFGRRGRGRRGGGGSGDMDRRNRGMPMKRRVIAGSGMKNKRSEDEEKVCQYFLQGKCLKENNCTYSHQQPNGRKMELCKFYLMDCCSKEDRCTFMHSEFPCKYYHTGMKCYSGVNCRFSHAKLDEEQKKKLLKSFGKLRYDPPEYENENEDFKNNFEEEPKPPPSSEINFVSKNDKSKIPSLLEMQIPVPPELKSTDKNSDEDLEANNNNNNSSTPMPSPSRDEPMVDDTFEINDTEQVPSMLQNNRSIYKPRKYQKHKDSKERQKQEKEIKKKQREDRHEEKRIEKNRQRKEDLSMQTNDQPLLDDLSDDDEFNDLVIDEEKFQNDVKDQLLPKKQVELLKRIQVHQKYYNEIDMSDDRYGQEEQYSSDVSEHSVSTPIDNKLNNSQNEEKEQSPTNSPSNSNSSKVEQVNLDKITISDDMAKLLNTIKACVDKTPIVDQPSPFHLPALEQPYNFEETIQEKKSIIEESPASPTTNDSCAVELGKSDVDLRQLPFQFPVAAATEIDASLDSHPPMKYHMLPCQVSVPDYSKIAPTMGIDDPRLRRSITAAKDPIFIQNVPSTVSAVTVRPAVTTQKSAPRDPRKPLDVNTSTSAIRVPLLPTPNPLQPRPMDSDMRHMPPPIMCPQMMAVPNDPRRKPMVPGDPRQRHRFDVDQRINNINYF</sequence>
<feature type="zinc finger region" description="C3H1-type" evidence="5">
    <location>
        <begin position="266"/>
        <end position="293"/>
    </location>
</feature>
<evidence type="ECO:0000256" key="2">
    <source>
        <dbReference type="ARBA" id="ARBA00022737"/>
    </source>
</evidence>
<feature type="zinc finger region" description="C3H1-type" evidence="5">
    <location>
        <begin position="323"/>
        <end position="346"/>
    </location>
</feature>
<keyword evidence="1 5" id="KW-0479">Metal-binding</keyword>
<dbReference type="InterPro" id="IPR045124">
    <property type="entry name" value="Su(sable)-like"/>
</dbReference>
<dbReference type="InterPro" id="IPR000571">
    <property type="entry name" value="Znf_CCCH"/>
</dbReference>
<keyword evidence="2" id="KW-0677">Repeat</keyword>
<feature type="compositionally biased region" description="Acidic residues" evidence="6">
    <location>
        <begin position="449"/>
        <end position="458"/>
    </location>
</feature>
<reference evidence="8 9" key="1">
    <citation type="submission" date="2019-08" db="EMBL/GenBank/DDBJ databases">
        <title>The genome of the soybean aphid Biotype 1, its phylome, world population structure and adaptation to the North American continent.</title>
        <authorList>
            <person name="Giordano R."/>
            <person name="Donthu R.K."/>
            <person name="Hernandez A.G."/>
            <person name="Wright C.L."/>
            <person name="Zimin A.V."/>
        </authorList>
    </citation>
    <scope>NUCLEOTIDE SEQUENCE [LARGE SCALE GENOMIC DNA]</scope>
    <source>
        <tissue evidence="8">Whole aphids</tissue>
    </source>
</reference>
<feature type="compositionally biased region" description="Basic and acidic residues" evidence="6">
    <location>
        <begin position="373"/>
        <end position="384"/>
    </location>
</feature>
<proteinExistence type="predicted"/>
<feature type="compositionally biased region" description="Basic and acidic residues" evidence="6">
    <location>
        <begin position="152"/>
        <end position="161"/>
    </location>
</feature>
<dbReference type="GO" id="GO:0003723">
    <property type="term" value="F:RNA binding"/>
    <property type="evidence" value="ECO:0007669"/>
    <property type="project" value="InterPro"/>
</dbReference>
<comment type="caution">
    <text evidence="8">The sequence shown here is derived from an EMBL/GenBank/DDBJ whole genome shotgun (WGS) entry which is preliminary data.</text>
</comment>
<dbReference type="GO" id="GO:0045892">
    <property type="term" value="P:negative regulation of DNA-templated transcription"/>
    <property type="evidence" value="ECO:0007669"/>
    <property type="project" value="InterPro"/>
</dbReference>
<feature type="region of interest" description="Disordered" evidence="6">
    <location>
        <begin position="575"/>
        <end position="631"/>
    </location>
</feature>
<feature type="domain" description="C3H1-type" evidence="7">
    <location>
        <begin position="295"/>
        <end position="322"/>
    </location>
</feature>
<feature type="region of interest" description="Disordered" evidence="6">
    <location>
        <begin position="49"/>
        <end position="248"/>
    </location>
</feature>
<dbReference type="OrthoDB" id="411372at2759"/>
<dbReference type="SMART" id="SM00356">
    <property type="entry name" value="ZnF_C3H1"/>
    <property type="match status" value="3"/>
</dbReference>
<accession>A0A6G0T2N5</accession>
<dbReference type="GO" id="GO:0008270">
    <property type="term" value="F:zinc ion binding"/>
    <property type="evidence" value="ECO:0007669"/>
    <property type="project" value="UniProtKB-KW"/>
</dbReference>
<dbReference type="SUPFAM" id="SSF90229">
    <property type="entry name" value="CCCH zinc finger"/>
    <property type="match status" value="3"/>
</dbReference>
<evidence type="ECO:0000256" key="1">
    <source>
        <dbReference type="ARBA" id="ARBA00022723"/>
    </source>
</evidence>
<dbReference type="PANTHER" id="PTHR13119:SF12">
    <property type="entry name" value="PROTEIN SUPPRESSOR OF SABLE"/>
    <property type="match status" value="1"/>
</dbReference>
<evidence type="ECO:0000313" key="9">
    <source>
        <dbReference type="Proteomes" id="UP000475862"/>
    </source>
</evidence>
<dbReference type="InterPro" id="IPR036855">
    <property type="entry name" value="Znf_CCCH_sf"/>
</dbReference>
<feature type="compositionally biased region" description="Low complexity" evidence="6">
    <location>
        <begin position="618"/>
        <end position="629"/>
    </location>
</feature>
<keyword evidence="3 5" id="KW-0863">Zinc-finger</keyword>
<feature type="zinc finger region" description="C3H1-type" evidence="5">
    <location>
        <begin position="295"/>
        <end position="322"/>
    </location>
</feature>
<dbReference type="Gene3D" id="4.10.1000.10">
    <property type="entry name" value="Zinc finger, CCCH-type"/>
    <property type="match status" value="1"/>
</dbReference>
<feature type="compositionally biased region" description="Basic and acidic residues" evidence="6">
    <location>
        <begin position="481"/>
        <end position="518"/>
    </location>
</feature>
<feature type="compositionally biased region" description="Polar residues" evidence="6">
    <location>
        <begin position="588"/>
        <end position="611"/>
    </location>
</feature>
<feature type="compositionally biased region" description="Polar residues" evidence="6">
    <location>
        <begin position="459"/>
        <end position="471"/>
    </location>
</feature>
<protein>
    <recommendedName>
        <fullName evidence="7">C3H1-type domain-containing protein</fullName>
    </recommendedName>
</protein>
<feature type="domain" description="C3H1-type" evidence="7">
    <location>
        <begin position="323"/>
        <end position="346"/>
    </location>
</feature>
<feature type="compositionally biased region" description="Acidic residues" evidence="6">
    <location>
        <begin position="49"/>
        <end position="58"/>
    </location>
</feature>
<gene>
    <name evidence="8" type="ORF">AGLY_014960</name>
</gene>
<evidence type="ECO:0000313" key="8">
    <source>
        <dbReference type="EMBL" id="KAE9524910.1"/>
    </source>
</evidence>
<feature type="compositionally biased region" description="Polar residues" evidence="6">
    <location>
        <begin position="92"/>
        <end position="102"/>
    </location>
</feature>
<evidence type="ECO:0000256" key="4">
    <source>
        <dbReference type="ARBA" id="ARBA00022833"/>
    </source>
</evidence>
<dbReference type="PROSITE" id="PS50103">
    <property type="entry name" value="ZF_C3H1"/>
    <property type="match status" value="3"/>
</dbReference>
<keyword evidence="9" id="KW-1185">Reference proteome</keyword>
<dbReference type="EMBL" id="VYZN01000065">
    <property type="protein sequence ID" value="KAE9524910.1"/>
    <property type="molecule type" value="Genomic_DNA"/>
</dbReference>
<dbReference type="GO" id="GO:0005634">
    <property type="term" value="C:nucleus"/>
    <property type="evidence" value="ECO:0007669"/>
    <property type="project" value="TreeGrafter"/>
</dbReference>
<evidence type="ECO:0000256" key="6">
    <source>
        <dbReference type="SAM" id="MobiDB-lite"/>
    </source>
</evidence>
<evidence type="ECO:0000259" key="7">
    <source>
        <dbReference type="PROSITE" id="PS50103"/>
    </source>
</evidence>
<keyword evidence="4 5" id="KW-0862">Zinc</keyword>
<name>A0A6G0T2N5_APHGL</name>
<evidence type="ECO:0000256" key="5">
    <source>
        <dbReference type="PROSITE-ProRule" id="PRU00723"/>
    </source>
</evidence>
<feature type="domain" description="C3H1-type" evidence="7">
    <location>
        <begin position="266"/>
        <end position="293"/>
    </location>
</feature>
<dbReference type="Proteomes" id="UP000475862">
    <property type="component" value="Unassembled WGS sequence"/>
</dbReference>
<dbReference type="PANTHER" id="PTHR13119">
    <property type="entry name" value="ZINC FINGER CCCH DOMAIN-CONTAINING PROTEI"/>
    <property type="match status" value="1"/>
</dbReference>
<dbReference type="AlphaFoldDB" id="A0A6G0T2N5"/>
<feature type="compositionally biased region" description="Basic and acidic residues" evidence="6">
    <location>
        <begin position="131"/>
        <end position="145"/>
    </location>
</feature>